<dbReference type="STRING" id="470826.SAMN04488027_102141"/>
<evidence type="ECO:0000313" key="2">
    <source>
        <dbReference type="Proteomes" id="UP000199296"/>
    </source>
</evidence>
<accession>A0A1G7UN94</accession>
<dbReference type="Proteomes" id="UP000199296">
    <property type="component" value="Unassembled WGS sequence"/>
</dbReference>
<reference evidence="1 2" key="1">
    <citation type="submission" date="2016-10" db="EMBL/GenBank/DDBJ databases">
        <authorList>
            <person name="de Groot N.N."/>
        </authorList>
    </citation>
    <scope>NUCLEOTIDE SEQUENCE [LARGE SCALE GENOMIC DNA]</scope>
    <source>
        <strain evidence="1 2">DSM 19803</strain>
    </source>
</reference>
<protein>
    <submittedName>
        <fullName evidence="1">Uncharacterized protein</fullName>
    </submittedName>
</protein>
<sequence length="67" mass="7820">MTLQEAKIADKCFKKIYDIHVSPLRRADTYKALNFLKDEDKDNGRHVIKDEYLSLLVSENLINSTYS</sequence>
<name>A0A1G7UN94_9FLAO</name>
<dbReference type="EMBL" id="FNCW01000002">
    <property type="protein sequence ID" value="SDG48200.1"/>
    <property type="molecule type" value="Genomic_DNA"/>
</dbReference>
<evidence type="ECO:0000313" key="1">
    <source>
        <dbReference type="EMBL" id="SDG48200.1"/>
    </source>
</evidence>
<dbReference type="OrthoDB" id="9974053at2"/>
<dbReference type="AlphaFoldDB" id="A0A1G7UN94"/>
<proteinExistence type="predicted"/>
<dbReference type="RefSeq" id="WP_093365104.1">
    <property type="nucleotide sequence ID" value="NZ_FNCW01000002.1"/>
</dbReference>
<keyword evidence="2" id="KW-1185">Reference proteome</keyword>
<organism evidence="1 2">
    <name type="scientific">Psychroflexus sediminis</name>
    <dbReference type="NCBI Taxonomy" id="470826"/>
    <lineage>
        <taxon>Bacteria</taxon>
        <taxon>Pseudomonadati</taxon>
        <taxon>Bacteroidota</taxon>
        <taxon>Flavobacteriia</taxon>
        <taxon>Flavobacteriales</taxon>
        <taxon>Flavobacteriaceae</taxon>
        <taxon>Psychroflexus</taxon>
    </lineage>
</organism>
<gene>
    <name evidence="1" type="ORF">SAMN04488027_102141</name>
</gene>